<feature type="transmembrane region" description="Helical" evidence="1">
    <location>
        <begin position="137"/>
        <end position="160"/>
    </location>
</feature>
<feature type="transmembrane region" description="Helical" evidence="1">
    <location>
        <begin position="85"/>
        <end position="106"/>
    </location>
</feature>
<keyword evidence="1" id="KW-0472">Membrane</keyword>
<organism evidence="2 3">
    <name type="scientific">Microbacterium panaciterrae</name>
    <dbReference type="NCBI Taxonomy" id="985759"/>
    <lineage>
        <taxon>Bacteria</taxon>
        <taxon>Bacillati</taxon>
        <taxon>Actinomycetota</taxon>
        <taxon>Actinomycetes</taxon>
        <taxon>Micrococcales</taxon>
        <taxon>Microbacteriaceae</taxon>
        <taxon>Microbacterium</taxon>
    </lineage>
</organism>
<accession>A0ABP8PIG6</accession>
<feature type="transmembrane region" description="Helical" evidence="1">
    <location>
        <begin position="172"/>
        <end position="191"/>
    </location>
</feature>
<feature type="transmembrane region" description="Helical" evidence="1">
    <location>
        <begin position="45"/>
        <end position="65"/>
    </location>
</feature>
<protein>
    <submittedName>
        <fullName evidence="2">DMT family transporter</fullName>
    </submittedName>
</protein>
<comment type="caution">
    <text evidence="2">The sequence shown here is derived from an EMBL/GenBank/DDBJ whole genome shotgun (WGS) entry which is preliminary data.</text>
</comment>
<dbReference type="EMBL" id="BAABGP010000016">
    <property type="protein sequence ID" value="GAA4486644.1"/>
    <property type="molecule type" value="Genomic_DNA"/>
</dbReference>
<dbReference type="Proteomes" id="UP001500731">
    <property type="component" value="Unassembled WGS sequence"/>
</dbReference>
<feature type="transmembrane region" description="Helical" evidence="1">
    <location>
        <begin position="296"/>
        <end position="315"/>
    </location>
</feature>
<name>A0ABP8PIG6_9MICO</name>
<dbReference type="RefSeq" id="WP_345187098.1">
    <property type="nucleotide sequence ID" value="NZ_BAABGP010000016.1"/>
</dbReference>
<gene>
    <name evidence="2" type="ORF">GCM10023171_22990</name>
</gene>
<feature type="transmembrane region" description="Helical" evidence="1">
    <location>
        <begin position="12"/>
        <end position="33"/>
    </location>
</feature>
<evidence type="ECO:0000313" key="2">
    <source>
        <dbReference type="EMBL" id="GAA4486644.1"/>
    </source>
</evidence>
<feature type="transmembrane region" description="Helical" evidence="1">
    <location>
        <begin position="242"/>
        <end position="262"/>
    </location>
</feature>
<evidence type="ECO:0000256" key="1">
    <source>
        <dbReference type="SAM" id="Phobius"/>
    </source>
</evidence>
<keyword evidence="1" id="KW-0812">Transmembrane</keyword>
<feature type="transmembrane region" description="Helical" evidence="1">
    <location>
        <begin position="269"/>
        <end position="290"/>
    </location>
</feature>
<dbReference type="InterPro" id="IPR006750">
    <property type="entry name" value="YdcZ"/>
</dbReference>
<keyword evidence="3" id="KW-1185">Reference proteome</keyword>
<feature type="transmembrane region" description="Helical" evidence="1">
    <location>
        <begin position="112"/>
        <end position="130"/>
    </location>
</feature>
<sequence>MTDPQTSGGRRASLLALAGAVSIGAMTAIQARVNGQLGVRIDNGILAGFVSFAVGLVLLCVPVLLTRSGRAGLGRLWSGIRTRRVPWWMLVGGACGALTVSTQGLVAGVLGVALFTVGVVAGQTLHGLLLDRLGFGPAGVVAVTPGRLLGGLCALVAVGVSLGGDVLARAPLWMLVLPLLTGAGIAFQSAVNGRLGQRIASPLGATFMSFVGGVAVLAIAAIASMLVTGPPAAFPAAFPGNLWLYLGGLLGASYILLGVVIVARTGVLLMGLGAVLGQLVVSVLIDALWPPASGPAAWQVAVMVLAAVLSVLVALPWRTRAHRGAAPLADPLSPAGR</sequence>
<proteinExistence type="predicted"/>
<evidence type="ECO:0000313" key="3">
    <source>
        <dbReference type="Proteomes" id="UP001500731"/>
    </source>
</evidence>
<dbReference type="PANTHER" id="PTHR34821">
    <property type="entry name" value="INNER MEMBRANE PROTEIN YDCZ"/>
    <property type="match status" value="1"/>
</dbReference>
<keyword evidence="1" id="KW-1133">Transmembrane helix</keyword>
<dbReference type="PANTHER" id="PTHR34821:SF2">
    <property type="entry name" value="INNER MEMBRANE PROTEIN YDCZ"/>
    <property type="match status" value="1"/>
</dbReference>
<reference evidence="3" key="1">
    <citation type="journal article" date="2019" name="Int. J. Syst. Evol. Microbiol.">
        <title>The Global Catalogue of Microorganisms (GCM) 10K type strain sequencing project: providing services to taxonomists for standard genome sequencing and annotation.</title>
        <authorList>
            <consortium name="The Broad Institute Genomics Platform"/>
            <consortium name="The Broad Institute Genome Sequencing Center for Infectious Disease"/>
            <person name="Wu L."/>
            <person name="Ma J."/>
        </authorList>
    </citation>
    <scope>NUCLEOTIDE SEQUENCE [LARGE SCALE GENOMIC DNA]</scope>
    <source>
        <strain evidence="3">JCM 17839</strain>
    </source>
</reference>
<dbReference type="Pfam" id="PF04657">
    <property type="entry name" value="DMT_YdcZ"/>
    <property type="match status" value="2"/>
</dbReference>
<feature type="transmembrane region" description="Helical" evidence="1">
    <location>
        <begin position="203"/>
        <end position="227"/>
    </location>
</feature>